<reference evidence="1" key="1">
    <citation type="submission" date="2024-12" db="EMBL/GenBank/DDBJ databases">
        <title>Comparative genomics and development of molecular markers within Purpureocillium lilacinum and among Purpureocillium species.</title>
        <authorList>
            <person name="Yeh Z.-Y."/>
            <person name="Ni N.-T."/>
            <person name="Lo P.-H."/>
            <person name="Mushyakhwo K."/>
            <person name="Lin C.-F."/>
            <person name="Nai Y.-S."/>
        </authorList>
    </citation>
    <scope>NUCLEOTIDE SEQUENCE</scope>
    <source>
        <strain evidence="1">NCHU-NPUST-175</strain>
    </source>
</reference>
<protein>
    <submittedName>
        <fullName evidence="1">Uncharacterized protein</fullName>
    </submittedName>
</protein>
<evidence type="ECO:0000313" key="1">
    <source>
        <dbReference type="EMBL" id="KAL3955329.1"/>
    </source>
</evidence>
<keyword evidence="2" id="KW-1185">Reference proteome</keyword>
<name>A0ACC4DHJ0_PURLI</name>
<organism evidence="1 2">
    <name type="scientific">Purpureocillium lilacinum</name>
    <name type="common">Paecilomyces lilacinus</name>
    <dbReference type="NCBI Taxonomy" id="33203"/>
    <lineage>
        <taxon>Eukaryota</taxon>
        <taxon>Fungi</taxon>
        <taxon>Dikarya</taxon>
        <taxon>Ascomycota</taxon>
        <taxon>Pezizomycotina</taxon>
        <taxon>Sordariomycetes</taxon>
        <taxon>Hypocreomycetidae</taxon>
        <taxon>Hypocreales</taxon>
        <taxon>Ophiocordycipitaceae</taxon>
        <taxon>Purpureocillium</taxon>
    </lineage>
</organism>
<gene>
    <name evidence="1" type="ORF">ACCO45_010892</name>
</gene>
<sequence>MSAMLVLQRGCILPGGVDQGVFIGRAPFADTLDGAPRLLRSSFVEDLLLVCDSELAVRLGSTYTTKYTEPARLTEKQLRNRSPDLRTATLSQILRRYASSTSPGRHPHPGHPQQSASTSKASKPTQDPCLLGHDKCAALLLFPDAREETGTTHVAPSWTTRVVASFSSNAPSSYDASFEIYNADSGS</sequence>
<evidence type="ECO:0000313" key="2">
    <source>
        <dbReference type="Proteomes" id="UP001638806"/>
    </source>
</evidence>
<accession>A0ACC4DHJ0</accession>
<dbReference type="EMBL" id="JBGNUJ010000010">
    <property type="protein sequence ID" value="KAL3955329.1"/>
    <property type="molecule type" value="Genomic_DNA"/>
</dbReference>
<dbReference type="Proteomes" id="UP001638806">
    <property type="component" value="Unassembled WGS sequence"/>
</dbReference>
<comment type="caution">
    <text evidence="1">The sequence shown here is derived from an EMBL/GenBank/DDBJ whole genome shotgun (WGS) entry which is preliminary data.</text>
</comment>
<proteinExistence type="predicted"/>